<evidence type="ECO:0000313" key="7">
    <source>
        <dbReference type="Proteomes" id="UP001629274"/>
    </source>
</evidence>
<comment type="subcellular location">
    <subcellularLocation>
        <location evidence="1">Membrane</location>
    </subcellularLocation>
</comment>
<evidence type="ECO:0000256" key="3">
    <source>
        <dbReference type="ARBA" id="ARBA00022989"/>
    </source>
</evidence>
<protein>
    <submittedName>
        <fullName evidence="6">Mechanosensitive ion channel</fullName>
    </submittedName>
</protein>
<keyword evidence="7" id="KW-1185">Reference proteome</keyword>
<accession>A0ABW9BHG8</accession>
<dbReference type="Gene3D" id="2.30.30.60">
    <property type="match status" value="1"/>
</dbReference>
<evidence type="ECO:0000256" key="1">
    <source>
        <dbReference type="ARBA" id="ARBA00004370"/>
    </source>
</evidence>
<dbReference type="InterPro" id="IPR010920">
    <property type="entry name" value="LSM_dom_sf"/>
</dbReference>
<evidence type="ECO:0000313" key="6">
    <source>
        <dbReference type="EMBL" id="MFM0239200.1"/>
    </source>
</evidence>
<dbReference type="Proteomes" id="UP001629274">
    <property type="component" value="Unassembled WGS sequence"/>
</dbReference>
<gene>
    <name evidence="6" type="ORF">PQR03_13765</name>
</gene>
<organism evidence="6 7">
    <name type="scientific">Paraburkholderia phytofirmans</name>
    <dbReference type="NCBI Taxonomy" id="261302"/>
    <lineage>
        <taxon>Bacteria</taxon>
        <taxon>Pseudomonadati</taxon>
        <taxon>Pseudomonadota</taxon>
        <taxon>Betaproteobacteria</taxon>
        <taxon>Burkholderiales</taxon>
        <taxon>Burkholderiaceae</taxon>
        <taxon>Paraburkholderia</taxon>
    </lineage>
</organism>
<sequence length="82" mass="8632">MSASALFGAVSVLQSPRYDLFASPAIGLGEPLEIGNFIVFGDIAGSIEYIGLKTTRVRSLSGEEIACSNTEILKNTIHNTSA</sequence>
<proteinExistence type="predicted"/>
<reference evidence="6 7" key="1">
    <citation type="journal article" date="2024" name="Chem. Sci.">
        <title>Discovery of megapolipeptins by genome mining of a Burkholderiales bacteria collection.</title>
        <authorList>
            <person name="Paulo B.S."/>
            <person name="Recchia M.J.J."/>
            <person name="Lee S."/>
            <person name="Fergusson C.H."/>
            <person name="Romanowski S.B."/>
            <person name="Hernandez A."/>
            <person name="Krull N."/>
            <person name="Liu D.Y."/>
            <person name="Cavanagh H."/>
            <person name="Bos A."/>
            <person name="Gray C.A."/>
            <person name="Murphy B.T."/>
            <person name="Linington R.G."/>
            <person name="Eustaquio A.S."/>
        </authorList>
    </citation>
    <scope>NUCLEOTIDE SEQUENCE [LARGE SCALE GENOMIC DNA]</scope>
    <source>
        <strain evidence="6 7">RL17-351-BIE-A</strain>
    </source>
</reference>
<dbReference type="InterPro" id="IPR023408">
    <property type="entry name" value="MscS_beta-dom_sf"/>
</dbReference>
<evidence type="ECO:0000259" key="5">
    <source>
        <dbReference type="Pfam" id="PF00924"/>
    </source>
</evidence>
<dbReference type="EMBL" id="JAQQDR010000004">
    <property type="protein sequence ID" value="MFM0239200.1"/>
    <property type="molecule type" value="Genomic_DNA"/>
</dbReference>
<comment type="caution">
    <text evidence="6">The sequence shown here is derived from an EMBL/GenBank/DDBJ whole genome shotgun (WGS) entry which is preliminary data.</text>
</comment>
<dbReference type="SUPFAM" id="SSF50182">
    <property type="entry name" value="Sm-like ribonucleoproteins"/>
    <property type="match status" value="1"/>
</dbReference>
<name>A0ABW9BHG8_9BURK</name>
<dbReference type="InterPro" id="IPR006685">
    <property type="entry name" value="MscS_channel_2nd"/>
</dbReference>
<feature type="domain" description="Mechanosensitive ion channel MscS" evidence="5">
    <location>
        <begin position="19"/>
        <end position="81"/>
    </location>
</feature>
<keyword evidence="4" id="KW-0472">Membrane</keyword>
<keyword evidence="3" id="KW-1133">Transmembrane helix</keyword>
<dbReference type="RefSeq" id="WP_238535696.1">
    <property type="nucleotide sequence ID" value="NZ_JAQQCK010000002.1"/>
</dbReference>
<evidence type="ECO:0000256" key="2">
    <source>
        <dbReference type="ARBA" id="ARBA00022692"/>
    </source>
</evidence>
<dbReference type="Pfam" id="PF00924">
    <property type="entry name" value="MS_channel_2nd"/>
    <property type="match status" value="1"/>
</dbReference>
<evidence type="ECO:0000256" key="4">
    <source>
        <dbReference type="ARBA" id="ARBA00023136"/>
    </source>
</evidence>
<keyword evidence="2" id="KW-0812">Transmembrane</keyword>